<reference evidence="4" key="1">
    <citation type="journal article" date="2021" name="PeerJ">
        <title>Extensive microbial diversity within the chicken gut microbiome revealed by metagenomics and culture.</title>
        <authorList>
            <person name="Gilroy R."/>
            <person name="Ravi A."/>
            <person name="Getino M."/>
            <person name="Pursley I."/>
            <person name="Horton D.L."/>
            <person name="Alikhan N.F."/>
            <person name="Baker D."/>
            <person name="Gharbi K."/>
            <person name="Hall N."/>
            <person name="Watson M."/>
            <person name="Adriaenssens E.M."/>
            <person name="Foster-Nyarko E."/>
            <person name="Jarju S."/>
            <person name="Secka A."/>
            <person name="Antonio M."/>
            <person name="Oren A."/>
            <person name="Chaudhuri R.R."/>
            <person name="La Ragione R."/>
            <person name="Hildebrand F."/>
            <person name="Pallen M.J."/>
        </authorList>
    </citation>
    <scope>NUCLEOTIDE SEQUENCE</scope>
    <source>
        <strain evidence="4">CHK171-7178</strain>
    </source>
</reference>
<protein>
    <submittedName>
        <fullName evidence="4">Type II secretion system GspH family protein</fullName>
    </submittedName>
</protein>
<sequence length="149" mass="16704">MEKTKESGFTFLELILVLGVLSIMTAIILPIGDRWIQTASEEDALQAFIAAVHNLQAYSMANYVGTSLEFKDSGREYITSYLKKGEGRIEIVRNVFPDGMRLVSTSQMKAVDFHANGDIVRTGTMALLTSSGLIEIRFQFQRGRMIIYE</sequence>
<dbReference type="Proteomes" id="UP000698173">
    <property type="component" value="Unassembled WGS sequence"/>
</dbReference>
<comment type="subcellular location">
    <subcellularLocation>
        <location evidence="1">Cell surface</location>
    </subcellularLocation>
</comment>
<name>A0A921FXE8_SPOPS</name>
<keyword evidence="3" id="KW-1133">Transmembrane helix</keyword>
<dbReference type="SUPFAM" id="SSF54523">
    <property type="entry name" value="Pili subunits"/>
    <property type="match status" value="1"/>
</dbReference>
<evidence type="ECO:0000313" key="4">
    <source>
        <dbReference type="EMBL" id="HJF30592.1"/>
    </source>
</evidence>
<evidence type="ECO:0000256" key="1">
    <source>
        <dbReference type="ARBA" id="ARBA00004241"/>
    </source>
</evidence>
<organism evidence="4 5">
    <name type="scientific">Sporosarcina psychrophila</name>
    <name type="common">Bacillus psychrophilus</name>
    <dbReference type="NCBI Taxonomy" id="1476"/>
    <lineage>
        <taxon>Bacteria</taxon>
        <taxon>Bacillati</taxon>
        <taxon>Bacillota</taxon>
        <taxon>Bacilli</taxon>
        <taxon>Bacillales</taxon>
        <taxon>Caryophanaceae</taxon>
        <taxon>Sporosarcina</taxon>
    </lineage>
</organism>
<evidence type="ECO:0000256" key="3">
    <source>
        <dbReference type="SAM" id="Phobius"/>
    </source>
</evidence>
<dbReference type="GO" id="GO:0030420">
    <property type="term" value="P:establishment of competence for transformation"/>
    <property type="evidence" value="ECO:0007669"/>
    <property type="project" value="UniProtKB-KW"/>
</dbReference>
<keyword evidence="3" id="KW-0472">Membrane</keyword>
<gene>
    <name evidence="4" type="ORF">K8V56_02285</name>
</gene>
<dbReference type="Pfam" id="PF07963">
    <property type="entry name" value="N_methyl"/>
    <property type="match status" value="1"/>
</dbReference>
<feature type="transmembrane region" description="Helical" evidence="3">
    <location>
        <begin position="12"/>
        <end position="32"/>
    </location>
</feature>
<dbReference type="InterPro" id="IPR016785">
    <property type="entry name" value="ComGD"/>
</dbReference>
<dbReference type="GO" id="GO:0009986">
    <property type="term" value="C:cell surface"/>
    <property type="evidence" value="ECO:0007669"/>
    <property type="project" value="UniProtKB-SubCell"/>
</dbReference>
<dbReference type="NCBIfam" id="TIGR02532">
    <property type="entry name" value="IV_pilin_GFxxxE"/>
    <property type="match status" value="1"/>
</dbReference>
<evidence type="ECO:0000256" key="2">
    <source>
        <dbReference type="ARBA" id="ARBA00023287"/>
    </source>
</evidence>
<evidence type="ECO:0000313" key="5">
    <source>
        <dbReference type="Proteomes" id="UP000698173"/>
    </source>
</evidence>
<dbReference type="InterPro" id="IPR045584">
    <property type="entry name" value="Pilin-like"/>
</dbReference>
<keyword evidence="3" id="KW-0812">Transmembrane</keyword>
<dbReference type="InterPro" id="IPR012902">
    <property type="entry name" value="N_methyl_site"/>
</dbReference>
<dbReference type="AlphaFoldDB" id="A0A921FXE8"/>
<accession>A0A921FXE8</accession>
<comment type="caution">
    <text evidence="4">The sequence shown here is derived from an EMBL/GenBank/DDBJ whole genome shotgun (WGS) entry which is preliminary data.</text>
</comment>
<proteinExistence type="predicted"/>
<reference evidence="4" key="2">
    <citation type="submission" date="2021-09" db="EMBL/GenBank/DDBJ databases">
        <authorList>
            <person name="Gilroy R."/>
        </authorList>
    </citation>
    <scope>NUCLEOTIDE SEQUENCE</scope>
    <source>
        <strain evidence="4">CHK171-7178</strain>
    </source>
</reference>
<dbReference type="EMBL" id="DYWT01000035">
    <property type="protein sequence ID" value="HJF30592.1"/>
    <property type="molecule type" value="Genomic_DNA"/>
</dbReference>
<dbReference type="PIRSF" id="PIRSF021292">
    <property type="entry name" value="Competence_ComGD"/>
    <property type="match status" value="1"/>
</dbReference>
<keyword evidence="2" id="KW-0178">Competence</keyword>